<evidence type="ECO:0000313" key="3">
    <source>
        <dbReference type="Proteomes" id="UP000823941"/>
    </source>
</evidence>
<feature type="compositionally biased region" description="Low complexity" evidence="1">
    <location>
        <begin position="11"/>
        <end position="22"/>
    </location>
</feature>
<organism evidence="2 3">
    <name type="scientific">Plutella xylostella</name>
    <name type="common">Diamondback moth</name>
    <name type="synonym">Plutella maculipennis</name>
    <dbReference type="NCBI Taxonomy" id="51655"/>
    <lineage>
        <taxon>Eukaryota</taxon>
        <taxon>Metazoa</taxon>
        <taxon>Ecdysozoa</taxon>
        <taxon>Arthropoda</taxon>
        <taxon>Hexapoda</taxon>
        <taxon>Insecta</taxon>
        <taxon>Pterygota</taxon>
        <taxon>Neoptera</taxon>
        <taxon>Endopterygota</taxon>
        <taxon>Lepidoptera</taxon>
        <taxon>Glossata</taxon>
        <taxon>Ditrysia</taxon>
        <taxon>Yponomeutoidea</taxon>
        <taxon>Plutellidae</taxon>
        <taxon>Plutella</taxon>
    </lineage>
</organism>
<dbReference type="EMBL" id="JAHIBW010000018">
    <property type="protein sequence ID" value="KAG7302359.1"/>
    <property type="molecule type" value="Genomic_DNA"/>
</dbReference>
<protein>
    <submittedName>
        <fullName evidence="2">Uncharacterized protein</fullName>
    </submittedName>
</protein>
<evidence type="ECO:0000256" key="1">
    <source>
        <dbReference type="SAM" id="MobiDB-lite"/>
    </source>
</evidence>
<proteinExistence type="predicted"/>
<name>A0ABQ7QC51_PLUXY</name>
<comment type="caution">
    <text evidence="2">The sequence shown here is derived from an EMBL/GenBank/DDBJ whole genome shotgun (WGS) entry which is preliminary data.</text>
</comment>
<keyword evidence="3" id="KW-1185">Reference proteome</keyword>
<feature type="compositionally biased region" description="Polar residues" evidence="1">
    <location>
        <begin position="47"/>
        <end position="58"/>
    </location>
</feature>
<sequence length="179" mass="20481">MALQPTMDNYLSRSTSNSSLNSKRPAEDDDNQIWHKPKRTALRRNAAGTSSTVSTGNRYENLPVEADSDPKALQFREASMLKKKRSGHIPPIIIDIQKNWTHQTIIDCIGKYNKNFHLQYRNNNKVAVVCYSPEAHQSIKEGLRKEELLFLTYTRKDEKKSKISKKPSTQFGMKVSSIN</sequence>
<evidence type="ECO:0000313" key="2">
    <source>
        <dbReference type="EMBL" id="KAG7302359.1"/>
    </source>
</evidence>
<feature type="region of interest" description="Disordered" evidence="1">
    <location>
        <begin position="1"/>
        <end position="64"/>
    </location>
</feature>
<gene>
    <name evidence="2" type="ORF">JYU34_013862</name>
</gene>
<accession>A0ABQ7QC51</accession>
<reference evidence="2 3" key="1">
    <citation type="submission" date="2021-06" db="EMBL/GenBank/DDBJ databases">
        <title>A haploid diamondback moth (Plutella xylostella L.) genome assembly resolves 31 chromosomes and identifies a diamide resistance mutation.</title>
        <authorList>
            <person name="Ward C.M."/>
            <person name="Perry K.D."/>
            <person name="Baker G."/>
            <person name="Powis K."/>
            <person name="Heckel D.G."/>
            <person name="Baxter S.W."/>
        </authorList>
    </citation>
    <scope>NUCLEOTIDE SEQUENCE [LARGE SCALE GENOMIC DNA]</scope>
    <source>
        <strain evidence="2 3">LV</strain>
        <tissue evidence="2">Single pupa</tissue>
    </source>
</reference>
<dbReference type="Proteomes" id="UP000823941">
    <property type="component" value="Chromosome 18"/>
</dbReference>